<feature type="compositionally biased region" description="Basic residues" evidence="5">
    <location>
        <begin position="263"/>
        <end position="272"/>
    </location>
</feature>
<dbReference type="PROSITE" id="PS50157">
    <property type="entry name" value="ZINC_FINGER_C2H2_2"/>
    <property type="match status" value="2"/>
</dbReference>
<dbReference type="Pfam" id="PF00096">
    <property type="entry name" value="zf-C2H2"/>
    <property type="match status" value="2"/>
</dbReference>
<organism evidence="7">
    <name type="scientific">Dichomitus squalens</name>
    <dbReference type="NCBI Taxonomy" id="114155"/>
    <lineage>
        <taxon>Eukaryota</taxon>
        <taxon>Fungi</taxon>
        <taxon>Dikarya</taxon>
        <taxon>Basidiomycota</taxon>
        <taxon>Agaricomycotina</taxon>
        <taxon>Agaricomycetes</taxon>
        <taxon>Polyporales</taxon>
        <taxon>Polyporaceae</taxon>
        <taxon>Dichomitus</taxon>
    </lineage>
</organism>
<feature type="region of interest" description="Disordered" evidence="5">
    <location>
        <begin position="248"/>
        <end position="303"/>
    </location>
</feature>
<sequence>MTPSIWINFGTETSSSSYADWVGVPGSPGSSNQALMSLDDVPDFDKDVDDALEFNFDHPIGAQLDGANDWHRILFNSALPFPLALTDDASSTMDTVHQPLSPVSDGTLVNSPSLSPIPDLKLPPQGDQHVDHMLPSSSESSPFDGFQFDFTFEIHGQVTVMPLPASSYGLSAGYDAPVYDYDGFWPGYPLVQHTVGAAGAGVTGLATGMGLNVDSAAFSFMAPSLPPCSSPPSSPVDEKDEMIIVDEKAAEVNEEKDAPVVKKAARATRMKRRTDSDDGYSSGDSHNSDESAPKRKRRKQDTTKRFLCPFEGCGQAFSRTHNLKQHTASVHEGKRPYGCRELGCERSFSRKHDLTRHHQSEHTDLGSPRNAGNAKKGNTKKGNANKKSKTIAKDEHD</sequence>
<dbReference type="PROSITE" id="PS00028">
    <property type="entry name" value="ZINC_FINGER_C2H2_1"/>
    <property type="match status" value="2"/>
</dbReference>
<feature type="domain" description="C2H2-type" evidence="6">
    <location>
        <begin position="337"/>
        <end position="367"/>
    </location>
</feature>
<keyword evidence="1" id="KW-0479">Metal-binding</keyword>
<evidence type="ECO:0000313" key="7">
    <source>
        <dbReference type="EMBL" id="TBU25581.1"/>
    </source>
</evidence>
<dbReference type="GO" id="GO:0000978">
    <property type="term" value="F:RNA polymerase II cis-regulatory region sequence-specific DNA binding"/>
    <property type="evidence" value="ECO:0007669"/>
    <property type="project" value="TreeGrafter"/>
</dbReference>
<accession>A0A4Q9MI06</accession>
<dbReference type="InterPro" id="IPR036236">
    <property type="entry name" value="Znf_C2H2_sf"/>
</dbReference>
<dbReference type="GO" id="GO:0000981">
    <property type="term" value="F:DNA-binding transcription factor activity, RNA polymerase II-specific"/>
    <property type="evidence" value="ECO:0007669"/>
    <property type="project" value="TreeGrafter"/>
</dbReference>
<evidence type="ECO:0000259" key="6">
    <source>
        <dbReference type="PROSITE" id="PS50157"/>
    </source>
</evidence>
<protein>
    <recommendedName>
        <fullName evidence="6">C2H2-type domain-containing protein</fullName>
    </recommendedName>
</protein>
<evidence type="ECO:0000256" key="5">
    <source>
        <dbReference type="SAM" id="MobiDB-lite"/>
    </source>
</evidence>
<feature type="compositionally biased region" description="Basic and acidic residues" evidence="5">
    <location>
        <begin position="248"/>
        <end position="260"/>
    </location>
</feature>
<dbReference type="GO" id="GO:0008270">
    <property type="term" value="F:zinc ion binding"/>
    <property type="evidence" value="ECO:0007669"/>
    <property type="project" value="UniProtKB-KW"/>
</dbReference>
<feature type="compositionally biased region" description="Basic and acidic residues" evidence="5">
    <location>
        <begin position="350"/>
        <end position="364"/>
    </location>
</feature>
<dbReference type="SMART" id="SM00355">
    <property type="entry name" value="ZnF_C2H2"/>
    <property type="match status" value="2"/>
</dbReference>
<reference evidence="7" key="1">
    <citation type="submission" date="2019-01" db="EMBL/GenBank/DDBJ databases">
        <title>Draft genome sequences of three monokaryotic isolates of the white-rot basidiomycete fungus Dichomitus squalens.</title>
        <authorList>
            <consortium name="DOE Joint Genome Institute"/>
            <person name="Lopez S.C."/>
            <person name="Andreopoulos B."/>
            <person name="Pangilinan J."/>
            <person name="Lipzen A."/>
            <person name="Riley R."/>
            <person name="Ahrendt S."/>
            <person name="Ng V."/>
            <person name="Barry K."/>
            <person name="Daum C."/>
            <person name="Grigoriev I.V."/>
            <person name="Hilden K.S."/>
            <person name="Makela M.R."/>
            <person name="de Vries R.P."/>
        </authorList>
    </citation>
    <scope>NUCLEOTIDE SEQUENCE [LARGE SCALE GENOMIC DNA]</scope>
    <source>
        <strain evidence="7">OM18370.1</strain>
    </source>
</reference>
<dbReference type="PANTHER" id="PTHR23235">
    <property type="entry name" value="KRUEPPEL-LIKE TRANSCRIPTION FACTOR"/>
    <property type="match status" value="1"/>
</dbReference>
<evidence type="ECO:0000256" key="1">
    <source>
        <dbReference type="ARBA" id="ARBA00022723"/>
    </source>
</evidence>
<evidence type="ECO:0000256" key="2">
    <source>
        <dbReference type="ARBA" id="ARBA00022771"/>
    </source>
</evidence>
<dbReference type="EMBL" id="ML143458">
    <property type="protein sequence ID" value="TBU25581.1"/>
    <property type="molecule type" value="Genomic_DNA"/>
</dbReference>
<keyword evidence="2 4" id="KW-0863">Zinc-finger</keyword>
<dbReference type="OrthoDB" id="2757115at2759"/>
<dbReference type="AlphaFoldDB" id="A0A4Q9MI06"/>
<dbReference type="Proteomes" id="UP000292957">
    <property type="component" value="Unassembled WGS sequence"/>
</dbReference>
<feature type="compositionally biased region" description="Basic residues" evidence="5">
    <location>
        <begin position="377"/>
        <end position="390"/>
    </location>
</feature>
<feature type="region of interest" description="Disordered" evidence="5">
    <location>
        <begin position="350"/>
        <end position="397"/>
    </location>
</feature>
<gene>
    <name evidence="7" type="ORF">BD311DRAFT_669263</name>
</gene>
<feature type="domain" description="C2H2-type" evidence="6">
    <location>
        <begin position="306"/>
        <end position="336"/>
    </location>
</feature>
<keyword evidence="3" id="KW-0862">Zinc</keyword>
<dbReference type="SUPFAM" id="SSF57667">
    <property type="entry name" value="beta-beta-alpha zinc fingers"/>
    <property type="match status" value="1"/>
</dbReference>
<dbReference type="Gene3D" id="3.30.160.60">
    <property type="entry name" value="Classic Zinc Finger"/>
    <property type="match status" value="2"/>
</dbReference>
<evidence type="ECO:0000256" key="4">
    <source>
        <dbReference type="PROSITE-ProRule" id="PRU00042"/>
    </source>
</evidence>
<dbReference type="InterPro" id="IPR013087">
    <property type="entry name" value="Znf_C2H2_type"/>
</dbReference>
<proteinExistence type="predicted"/>
<name>A0A4Q9MI06_9APHY</name>
<dbReference type="PANTHER" id="PTHR23235:SF120">
    <property type="entry name" value="KRUPPEL-LIKE FACTOR 15"/>
    <property type="match status" value="1"/>
</dbReference>
<evidence type="ECO:0000256" key="3">
    <source>
        <dbReference type="ARBA" id="ARBA00022833"/>
    </source>
</evidence>